<evidence type="ECO:0000259" key="5">
    <source>
        <dbReference type="Pfam" id="PF06441"/>
    </source>
</evidence>
<comment type="similarity">
    <text evidence="1">Belongs to the peptidase S33 family.</text>
</comment>
<keyword evidence="2" id="KW-0058">Aromatic hydrocarbons catabolism</keyword>
<dbReference type="OrthoDB" id="27092at2"/>
<feature type="active site" description="Proton donor" evidence="4">
    <location>
        <position position="317"/>
    </location>
</feature>
<gene>
    <name evidence="6" type="ordered locus">Plav_1728</name>
</gene>
<dbReference type="KEGG" id="pla:Plav_1728"/>
<dbReference type="EMBL" id="CP000774">
    <property type="protein sequence ID" value="ABS63347.1"/>
    <property type="molecule type" value="Genomic_DNA"/>
</dbReference>
<dbReference type="GO" id="GO:0004301">
    <property type="term" value="F:epoxide hydrolase activity"/>
    <property type="evidence" value="ECO:0007669"/>
    <property type="project" value="TreeGrafter"/>
</dbReference>
<dbReference type="GO" id="GO:0097176">
    <property type="term" value="P:epoxide metabolic process"/>
    <property type="evidence" value="ECO:0007669"/>
    <property type="project" value="TreeGrafter"/>
</dbReference>
<evidence type="ECO:0000313" key="6">
    <source>
        <dbReference type="EMBL" id="ABS63347.1"/>
    </source>
</evidence>
<feature type="domain" description="Epoxide hydrolase N-terminal" evidence="5">
    <location>
        <begin position="7"/>
        <end position="115"/>
    </location>
</feature>
<dbReference type="PRINTS" id="PR00412">
    <property type="entry name" value="EPOXHYDRLASE"/>
</dbReference>
<dbReference type="eggNOG" id="COG0596">
    <property type="taxonomic scope" value="Bacteria"/>
</dbReference>
<dbReference type="Proteomes" id="UP000006377">
    <property type="component" value="Chromosome"/>
</dbReference>
<evidence type="ECO:0000256" key="1">
    <source>
        <dbReference type="ARBA" id="ARBA00010088"/>
    </source>
</evidence>
<feature type="active site" description="Nucleophile" evidence="4">
    <location>
        <position position="184"/>
    </location>
</feature>
<evidence type="ECO:0000256" key="3">
    <source>
        <dbReference type="ARBA" id="ARBA00022801"/>
    </source>
</evidence>
<keyword evidence="7" id="KW-1185">Reference proteome</keyword>
<reference evidence="6 7" key="1">
    <citation type="journal article" date="2011" name="Stand. Genomic Sci.">
        <title>Complete genome sequence of Parvibaculum lavamentivorans type strain (DS-1(T)).</title>
        <authorList>
            <person name="Schleheck D."/>
            <person name="Weiss M."/>
            <person name="Pitluck S."/>
            <person name="Bruce D."/>
            <person name="Land M.L."/>
            <person name="Han S."/>
            <person name="Saunders E."/>
            <person name="Tapia R."/>
            <person name="Detter C."/>
            <person name="Brettin T."/>
            <person name="Han J."/>
            <person name="Woyke T."/>
            <person name="Goodwin L."/>
            <person name="Pennacchio L."/>
            <person name="Nolan M."/>
            <person name="Cook A.M."/>
            <person name="Kjelleberg S."/>
            <person name="Thomas T."/>
        </authorList>
    </citation>
    <scope>NUCLEOTIDE SEQUENCE [LARGE SCALE GENOMIC DNA]</scope>
    <source>
        <strain evidence="7">DS-1 / DSM 13023 / NCIMB 13966</strain>
    </source>
</reference>
<name>A7HTW4_PARL1</name>
<keyword evidence="3 6" id="KW-0378">Hydrolase</keyword>
<sequence>MTATTPAPFTIDIPQGKLDAIMAKVRAYEWHEMPKIAPGADRWAYGTDMDYMRTLCTYWVDKFDWRAAEKRLNSFPQFHAEVDGQKLHFIHIKAANPGAETLLLTHGWPGSVFEFYDVIEMFVHPEKFGGKPEDAVNLVVPSLPGYGFSGKLKKPIGPRGTAALWDKLMREVLGYETYIAQGGDWGSVVSGWIAYEHSVAKGGGCKAVHLNMYGLRPAALPETDEEKAWAAGAAMTFELESAYLRLQMTKPQTLSYGMMDSPVGAAAWIVEKFNGWSDRRGPDGREHIENAFTKDQLLTNIMIYLVTGTFNTATWFYRGLFEEGGNGMAPGTKVEIPTAIANYPKEFLVFPPRSMVEKGYNIKRWTDFEHGGHFAALETGKVFADDVLGFVKQVKG</sequence>
<proteinExistence type="inferred from homology"/>
<protein>
    <submittedName>
        <fullName evidence="6">Epoxide hydrolase domain protein</fullName>
    </submittedName>
</protein>
<dbReference type="InterPro" id="IPR029058">
    <property type="entry name" value="AB_hydrolase_fold"/>
</dbReference>
<dbReference type="HOGENOM" id="CLU_019414_0_1_5"/>
<dbReference type="Pfam" id="PF06441">
    <property type="entry name" value="EHN"/>
    <property type="match status" value="1"/>
</dbReference>
<evidence type="ECO:0000256" key="4">
    <source>
        <dbReference type="PIRSR" id="PIRSR001112-1"/>
    </source>
</evidence>
<dbReference type="InterPro" id="IPR000639">
    <property type="entry name" value="Epox_hydrolase-like"/>
</dbReference>
<dbReference type="InterPro" id="IPR016292">
    <property type="entry name" value="Epoxide_hydrolase"/>
</dbReference>
<evidence type="ECO:0000313" key="7">
    <source>
        <dbReference type="Proteomes" id="UP000006377"/>
    </source>
</evidence>
<dbReference type="AlphaFoldDB" id="A7HTW4"/>
<dbReference type="InterPro" id="IPR010497">
    <property type="entry name" value="Epoxide_hydro_N"/>
</dbReference>
<dbReference type="RefSeq" id="WP_012110640.1">
    <property type="nucleotide sequence ID" value="NC_009719.1"/>
</dbReference>
<dbReference type="STRING" id="402881.Plav_1728"/>
<dbReference type="PANTHER" id="PTHR21661">
    <property type="entry name" value="EPOXIDE HYDROLASE 1-RELATED"/>
    <property type="match status" value="1"/>
</dbReference>
<dbReference type="PANTHER" id="PTHR21661:SF35">
    <property type="entry name" value="EPOXIDE HYDROLASE"/>
    <property type="match status" value="1"/>
</dbReference>
<dbReference type="Gene3D" id="3.40.50.1820">
    <property type="entry name" value="alpha/beta hydrolase"/>
    <property type="match status" value="1"/>
</dbReference>
<feature type="active site" description="Proton acceptor" evidence="4">
    <location>
        <position position="373"/>
    </location>
</feature>
<dbReference type="SUPFAM" id="SSF53474">
    <property type="entry name" value="alpha/beta-Hydrolases"/>
    <property type="match status" value="1"/>
</dbReference>
<accession>A7HTW4</accession>
<dbReference type="PIRSF" id="PIRSF001112">
    <property type="entry name" value="Epoxide_hydrolase"/>
    <property type="match status" value="1"/>
</dbReference>
<organism evidence="6 7">
    <name type="scientific">Parvibaculum lavamentivorans (strain DS-1 / DSM 13023 / NCIMB 13966)</name>
    <dbReference type="NCBI Taxonomy" id="402881"/>
    <lineage>
        <taxon>Bacteria</taxon>
        <taxon>Pseudomonadati</taxon>
        <taxon>Pseudomonadota</taxon>
        <taxon>Alphaproteobacteria</taxon>
        <taxon>Hyphomicrobiales</taxon>
        <taxon>Parvibaculaceae</taxon>
        <taxon>Parvibaculum</taxon>
    </lineage>
</organism>
<dbReference type="SMR" id="A7HTW4"/>
<evidence type="ECO:0000256" key="2">
    <source>
        <dbReference type="ARBA" id="ARBA00022797"/>
    </source>
</evidence>